<feature type="domain" description="Phosphatidic acid phosphatase type 2/haloperoxidase" evidence="2">
    <location>
        <begin position="55"/>
        <end position="163"/>
    </location>
</feature>
<dbReference type="GO" id="GO:0005886">
    <property type="term" value="C:plasma membrane"/>
    <property type="evidence" value="ECO:0007669"/>
    <property type="project" value="InterPro"/>
</dbReference>
<dbReference type="Proteomes" id="UP000297014">
    <property type="component" value="Unassembled WGS sequence"/>
</dbReference>
<dbReference type="PANTHER" id="PTHR14969:SF13">
    <property type="entry name" value="AT30094P"/>
    <property type="match status" value="1"/>
</dbReference>
<feature type="transmembrane region" description="Helical" evidence="1">
    <location>
        <begin position="124"/>
        <end position="142"/>
    </location>
</feature>
<dbReference type="GO" id="GO:0050380">
    <property type="term" value="F:undecaprenyl-diphosphatase activity"/>
    <property type="evidence" value="ECO:0007669"/>
    <property type="project" value="InterPro"/>
</dbReference>
<accession>A0A4S4JXT2</accession>
<dbReference type="AlphaFoldDB" id="A0A4S4JXT2"/>
<keyword evidence="1" id="KW-0812">Transmembrane</keyword>
<protein>
    <submittedName>
        <fullName evidence="3">Bacitracin ABC transporter permease</fullName>
    </submittedName>
</protein>
<proteinExistence type="predicted"/>
<dbReference type="SUPFAM" id="SSF48317">
    <property type="entry name" value="Acid phosphatase/Vanadium-dependent haloperoxidase"/>
    <property type="match status" value="1"/>
</dbReference>
<dbReference type="InterPro" id="IPR033879">
    <property type="entry name" value="UPP_Pase"/>
</dbReference>
<evidence type="ECO:0000259" key="2">
    <source>
        <dbReference type="SMART" id="SM00014"/>
    </source>
</evidence>
<dbReference type="SMART" id="SM00014">
    <property type="entry name" value="acidPPc"/>
    <property type="match status" value="1"/>
</dbReference>
<evidence type="ECO:0000313" key="4">
    <source>
        <dbReference type="Proteomes" id="UP000297014"/>
    </source>
</evidence>
<feature type="transmembrane region" description="Helical" evidence="1">
    <location>
        <begin position="26"/>
        <end position="46"/>
    </location>
</feature>
<dbReference type="RefSeq" id="WP_003324526.1">
    <property type="nucleotide sequence ID" value="NZ_JALP01000183.1"/>
</dbReference>
<keyword evidence="1" id="KW-0472">Membrane</keyword>
<dbReference type="EMBL" id="JALP01000183">
    <property type="protein sequence ID" value="THG90024.1"/>
    <property type="molecule type" value="Genomic_DNA"/>
</dbReference>
<feature type="transmembrane region" description="Helical" evidence="1">
    <location>
        <begin position="100"/>
        <end position="119"/>
    </location>
</feature>
<comment type="caution">
    <text evidence="3">The sequence shown here is derived from an EMBL/GenBank/DDBJ whole genome shotgun (WGS) entry which is preliminary data.</text>
</comment>
<evidence type="ECO:0000313" key="3">
    <source>
        <dbReference type="EMBL" id="THG90024.1"/>
    </source>
</evidence>
<reference evidence="3 4" key="1">
    <citation type="submission" date="2014-01" db="EMBL/GenBank/DDBJ databases">
        <title>Draft genome sequencing of Bacillus alcalophilus CGMCC 1.3604.</title>
        <authorList>
            <person name="Yang J."/>
            <person name="Diao L."/>
            <person name="Yang S."/>
        </authorList>
    </citation>
    <scope>NUCLEOTIDE SEQUENCE [LARGE SCALE GENOMIC DNA]</scope>
    <source>
        <strain evidence="3 4">CGMCC 1.3604</strain>
    </source>
</reference>
<dbReference type="OrthoDB" id="9789113at2"/>
<keyword evidence="1" id="KW-1133">Transmembrane helix</keyword>
<gene>
    <name evidence="3" type="ORF">AJ85_13885</name>
</gene>
<dbReference type="CDD" id="cd03385">
    <property type="entry name" value="PAP2_BcrC_like"/>
    <property type="match status" value="1"/>
</dbReference>
<dbReference type="Pfam" id="PF01569">
    <property type="entry name" value="PAP2"/>
    <property type="match status" value="1"/>
</dbReference>
<dbReference type="InterPro" id="IPR036938">
    <property type="entry name" value="PAP2/HPO_sf"/>
</dbReference>
<feature type="transmembrane region" description="Helical" evidence="1">
    <location>
        <begin position="58"/>
        <end position="80"/>
    </location>
</feature>
<dbReference type="PANTHER" id="PTHR14969">
    <property type="entry name" value="SPHINGOSINE-1-PHOSPHATE PHOSPHOHYDROLASE"/>
    <property type="match status" value="1"/>
</dbReference>
<sequence length="199" mass="23512">MRELNENWFRTVNDLGFDYPFLNTPFIWIAEYTVIFLALMVLFFWFKRTETHRHMVLAGGFAFILAWITGNLVGLLYHNYQPFHEMVEVNQLVFKDIDNSFPSDHTILFFAFCVAFWLFNKKNVIWLILALLVGISRIAVGVHYPFDIIVGAFIAIVFAIVMYYWVPNSQLVYKLLNVYERIENKILPPKKNNERSLDN</sequence>
<name>A0A4S4JXT2_ALKAL</name>
<dbReference type="InterPro" id="IPR000326">
    <property type="entry name" value="PAP2/HPO"/>
</dbReference>
<evidence type="ECO:0000256" key="1">
    <source>
        <dbReference type="SAM" id="Phobius"/>
    </source>
</evidence>
<feature type="transmembrane region" description="Helical" evidence="1">
    <location>
        <begin position="148"/>
        <end position="166"/>
    </location>
</feature>
<dbReference type="Gene3D" id="1.20.144.10">
    <property type="entry name" value="Phosphatidic acid phosphatase type 2/haloperoxidase"/>
    <property type="match status" value="1"/>
</dbReference>
<organism evidence="3 4">
    <name type="scientific">Alkalihalobacillus alcalophilus ATCC 27647 = CGMCC 1.3604</name>
    <dbReference type="NCBI Taxonomy" id="1218173"/>
    <lineage>
        <taxon>Bacteria</taxon>
        <taxon>Bacillati</taxon>
        <taxon>Bacillota</taxon>
        <taxon>Bacilli</taxon>
        <taxon>Bacillales</taxon>
        <taxon>Bacillaceae</taxon>
        <taxon>Alkalihalobacillus</taxon>
    </lineage>
</organism>